<organism evidence="2 3">
    <name type="scientific">Zizania palustris</name>
    <name type="common">Northern wild rice</name>
    <dbReference type="NCBI Taxonomy" id="103762"/>
    <lineage>
        <taxon>Eukaryota</taxon>
        <taxon>Viridiplantae</taxon>
        <taxon>Streptophyta</taxon>
        <taxon>Embryophyta</taxon>
        <taxon>Tracheophyta</taxon>
        <taxon>Spermatophyta</taxon>
        <taxon>Magnoliopsida</taxon>
        <taxon>Liliopsida</taxon>
        <taxon>Poales</taxon>
        <taxon>Poaceae</taxon>
        <taxon>BOP clade</taxon>
        <taxon>Oryzoideae</taxon>
        <taxon>Oryzeae</taxon>
        <taxon>Zizaniinae</taxon>
        <taxon>Zizania</taxon>
    </lineage>
</organism>
<protein>
    <submittedName>
        <fullName evidence="2">Uncharacterized protein</fullName>
    </submittedName>
</protein>
<gene>
    <name evidence="2" type="ORF">GUJ93_ZPchr0013g36098</name>
</gene>
<dbReference type="Proteomes" id="UP000729402">
    <property type="component" value="Unassembled WGS sequence"/>
</dbReference>
<keyword evidence="3" id="KW-1185">Reference proteome</keyword>
<name>A0A8J5WW08_ZIZPA</name>
<sequence length="316" mass="35234">MLECDSDSTKGVSGDNLPKKRNIDKNDENKKGDTVVPVEGNLNQKESTMNVNHPISSSAVTKDSDGDLAEKLQVAEIGAQDGEIGGGFNLTANILCEENLAEEDMMDKDSCNEKDDDNTFVDHNSEEEDKRRCNRLRVKEDKTVMELATTRKEAQNAFVNKGVSLGCSIDQANHNLDLVKSLEQARLDLYLSVNNNTINDHVLDTGGTDMEDLNIDIMNVTESDDNDVDDEAIGDVVSQKSRWKRKEAWYWGCDYSSKWQRRSLIEGLAGVLVGIDCVFKAGPDVDLVSFALWRDEMRKCITSKYELSNPHSNKAM</sequence>
<evidence type="ECO:0000313" key="2">
    <source>
        <dbReference type="EMBL" id="KAG8098213.1"/>
    </source>
</evidence>
<feature type="compositionally biased region" description="Basic and acidic residues" evidence="1">
    <location>
        <begin position="17"/>
        <end position="33"/>
    </location>
</feature>
<dbReference type="AlphaFoldDB" id="A0A8J5WW08"/>
<reference evidence="2" key="2">
    <citation type="submission" date="2021-02" db="EMBL/GenBank/DDBJ databases">
        <authorList>
            <person name="Kimball J.A."/>
            <person name="Haas M.W."/>
            <person name="Macchietto M."/>
            <person name="Kono T."/>
            <person name="Duquette J."/>
            <person name="Shao M."/>
        </authorList>
    </citation>
    <scope>NUCLEOTIDE SEQUENCE</scope>
    <source>
        <tissue evidence="2">Fresh leaf tissue</tissue>
    </source>
</reference>
<feature type="region of interest" description="Disordered" evidence="1">
    <location>
        <begin position="1"/>
        <end position="64"/>
    </location>
</feature>
<reference evidence="2" key="1">
    <citation type="journal article" date="2021" name="bioRxiv">
        <title>Whole Genome Assembly and Annotation of Northern Wild Rice, Zizania palustris L., Supports a Whole Genome Duplication in the Zizania Genus.</title>
        <authorList>
            <person name="Haas M."/>
            <person name="Kono T."/>
            <person name="Macchietto M."/>
            <person name="Millas R."/>
            <person name="McGilp L."/>
            <person name="Shao M."/>
            <person name="Duquette J."/>
            <person name="Hirsch C.N."/>
            <person name="Kimball J."/>
        </authorList>
    </citation>
    <scope>NUCLEOTIDE SEQUENCE</scope>
    <source>
        <tissue evidence="2">Fresh leaf tissue</tissue>
    </source>
</reference>
<accession>A0A8J5WW08</accession>
<feature type="compositionally biased region" description="Polar residues" evidence="1">
    <location>
        <begin position="41"/>
        <end position="61"/>
    </location>
</feature>
<evidence type="ECO:0000256" key="1">
    <source>
        <dbReference type="SAM" id="MobiDB-lite"/>
    </source>
</evidence>
<proteinExistence type="predicted"/>
<evidence type="ECO:0000313" key="3">
    <source>
        <dbReference type="Proteomes" id="UP000729402"/>
    </source>
</evidence>
<comment type="caution">
    <text evidence="2">The sequence shown here is derived from an EMBL/GenBank/DDBJ whole genome shotgun (WGS) entry which is preliminary data.</text>
</comment>
<dbReference type="EMBL" id="JAAALK010000079">
    <property type="protein sequence ID" value="KAG8098213.1"/>
    <property type="molecule type" value="Genomic_DNA"/>
</dbReference>